<evidence type="ECO:0000256" key="6">
    <source>
        <dbReference type="ARBA" id="ARBA00023136"/>
    </source>
</evidence>
<dbReference type="GO" id="GO:0005524">
    <property type="term" value="F:ATP binding"/>
    <property type="evidence" value="ECO:0007669"/>
    <property type="project" value="InterPro"/>
</dbReference>
<comment type="caution">
    <text evidence="10">The sequence shown here is derived from an EMBL/GenBank/DDBJ whole genome shotgun (WGS) entry which is preliminary data.</text>
</comment>
<evidence type="ECO:0000256" key="5">
    <source>
        <dbReference type="ARBA" id="ARBA00022989"/>
    </source>
</evidence>
<dbReference type="eggNOG" id="COG4591">
    <property type="taxonomic scope" value="Bacteria"/>
</dbReference>
<comment type="subcellular location">
    <subcellularLocation>
        <location evidence="1">Cell membrane</location>
        <topology evidence="1">Multi-pass membrane protein</topology>
    </subcellularLocation>
</comment>
<dbReference type="InterPro" id="IPR025857">
    <property type="entry name" value="MacB_PCD"/>
</dbReference>
<dbReference type="GeneID" id="98070315"/>
<dbReference type="PANTHER" id="PTHR30489">
    <property type="entry name" value="LIPOPROTEIN-RELEASING SYSTEM TRANSMEMBRANE PROTEIN LOLE"/>
    <property type="match status" value="1"/>
</dbReference>
<dbReference type="PANTHER" id="PTHR30489:SF0">
    <property type="entry name" value="LIPOPROTEIN-RELEASING SYSTEM TRANSMEMBRANE PROTEIN LOLE"/>
    <property type="match status" value="1"/>
</dbReference>
<dbReference type="Pfam" id="PF12704">
    <property type="entry name" value="MacB_PCD"/>
    <property type="match status" value="1"/>
</dbReference>
<dbReference type="InterPro" id="IPR051447">
    <property type="entry name" value="Lipoprotein-release_system"/>
</dbReference>
<dbReference type="STRING" id="742817.HMPREF9449_02790"/>
<keyword evidence="5 7" id="KW-1133">Transmembrane helix</keyword>
<evidence type="ECO:0008006" key="12">
    <source>
        <dbReference type="Google" id="ProtNLM"/>
    </source>
</evidence>
<dbReference type="RefSeq" id="WP_009137933.1">
    <property type="nucleotide sequence ID" value="NZ_JH594597.1"/>
</dbReference>
<feature type="domain" description="ABC3 transporter permease C-terminal" evidence="8">
    <location>
        <begin position="274"/>
        <end position="397"/>
    </location>
</feature>
<dbReference type="GO" id="GO:0098797">
    <property type="term" value="C:plasma membrane protein complex"/>
    <property type="evidence" value="ECO:0007669"/>
    <property type="project" value="TreeGrafter"/>
</dbReference>
<keyword evidence="11" id="KW-1185">Reference proteome</keyword>
<dbReference type="AlphaFoldDB" id="H1DKK4"/>
<protein>
    <recommendedName>
        <fullName evidence="12">ABC3 transporter permease protein domain-containing protein</fullName>
    </recommendedName>
</protein>
<dbReference type="PATRIC" id="fig|742817.3.peg.2981"/>
<dbReference type="InterPro" id="IPR003838">
    <property type="entry name" value="ABC3_permease_C"/>
</dbReference>
<feature type="transmembrane region" description="Helical" evidence="7">
    <location>
        <begin position="368"/>
        <end position="391"/>
    </location>
</feature>
<evidence type="ECO:0000256" key="4">
    <source>
        <dbReference type="ARBA" id="ARBA00022692"/>
    </source>
</evidence>
<gene>
    <name evidence="10" type="ORF">HMPREF9449_02790</name>
</gene>
<evidence type="ECO:0000259" key="9">
    <source>
        <dbReference type="Pfam" id="PF12704"/>
    </source>
</evidence>
<sequence length="399" mass="44424">MKLSFFIARRYLFSKKKQNAINIISAISVAGVAIGTTALIVILSVFNGIDLILQKSTDSMNPDLVISPIKGKFTNFDSLSYKALLIHTDIAYFNPVVEENALLKYGDRLKPVVVKGVLSDYGVTTGLQKNMVQGEFQLQEGDLYASVVGQGIAAELGIGLNFLTPLVFYYPNKEASSLNAALNTESSYPIGFFSSQQGIDSKYILTDIHFARKLFRLQKEISKIEIKLKNPEVLEKVKVQLQEISGENFKVEDKYELNRSFYAMMKSEKLVVFLVLLFILFIASFNIVGSISMLILDKKEDLATYKALGMTSGKIISVFRTEGNLITYVGAFIGLILGVLICFLQQTFGFIKLGEGNYIIEAYPVKLVFGDIAFILLTVLLIGYIASYFPVKYLVKKLL</sequence>
<proteinExistence type="inferred from homology"/>
<dbReference type="Pfam" id="PF02687">
    <property type="entry name" value="FtsX"/>
    <property type="match status" value="1"/>
</dbReference>
<accession>H1DKK4</accession>
<evidence type="ECO:0000259" key="8">
    <source>
        <dbReference type="Pfam" id="PF02687"/>
    </source>
</evidence>
<evidence type="ECO:0000313" key="10">
    <source>
        <dbReference type="EMBL" id="EHP45497.1"/>
    </source>
</evidence>
<dbReference type="Gene3D" id="1.20.1560.10">
    <property type="entry name" value="ABC transporter type 1, transmembrane domain"/>
    <property type="match status" value="1"/>
</dbReference>
<keyword evidence="6 7" id="KW-0472">Membrane</keyword>
<evidence type="ECO:0000313" key="11">
    <source>
        <dbReference type="Proteomes" id="UP000004892"/>
    </source>
</evidence>
<dbReference type="Proteomes" id="UP000004892">
    <property type="component" value="Unassembled WGS sequence"/>
</dbReference>
<dbReference type="InterPro" id="IPR036640">
    <property type="entry name" value="ABC1_TM_sf"/>
</dbReference>
<name>H1DKK4_9BACT</name>
<comment type="similarity">
    <text evidence="2">Belongs to the ABC-4 integral membrane protein family. LolC/E subfamily.</text>
</comment>
<organism evidence="10 11">
    <name type="scientific">Odoribacter laneus YIT 12061</name>
    <dbReference type="NCBI Taxonomy" id="742817"/>
    <lineage>
        <taxon>Bacteria</taxon>
        <taxon>Pseudomonadati</taxon>
        <taxon>Bacteroidota</taxon>
        <taxon>Bacteroidia</taxon>
        <taxon>Bacteroidales</taxon>
        <taxon>Odoribacteraceae</taxon>
        <taxon>Odoribacter</taxon>
    </lineage>
</organism>
<evidence type="ECO:0000256" key="3">
    <source>
        <dbReference type="ARBA" id="ARBA00022475"/>
    </source>
</evidence>
<feature type="transmembrane region" description="Helical" evidence="7">
    <location>
        <begin position="270"/>
        <end position="296"/>
    </location>
</feature>
<dbReference type="HOGENOM" id="CLU_000604_8_1_10"/>
<feature type="transmembrane region" description="Helical" evidence="7">
    <location>
        <begin position="21"/>
        <end position="46"/>
    </location>
</feature>
<reference evidence="10 11" key="1">
    <citation type="submission" date="2012-01" db="EMBL/GenBank/DDBJ databases">
        <title>The Genome Sequence of Odoribacter laneus YIT 12061.</title>
        <authorList>
            <consortium name="The Broad Institute Genome Sequencing Platform"/>
            <person name="Earl A."/>
            <person name="Ward D."/>
            <person name="Feldgarden M."/>
            <person name="Gevers D."/>
            <person name="Morotomi M."/>
            <person name="Young S.K."/>
            <person name="Zeng Q."/>
            <person name="Gargeya S."/>
            <person name="Fitzgerald M."/>
            <person name="Haas B."/>
            <person name="Abouelleil A."/>
            <person name="Alvarado L."/>
            <person name="Arachchi H.M."/>
            <person name="Berlin A."/>
            <person name="Chapman S.B."/>
            <person name="Gearin G."/>
            <person name="Goldberg J."/>
            <person name="Griggs A."/>
            <person name="Gujja S."/>
            <person name="Hansen M."/>
            <person name="Heiman D."/>
            <person name="Howarth C."/>
            <person name="Larimer J."/>
            <person name="Lui A."/>
            <person name="MacDonald P.J.P."/>
            <person name="McCowen C."/>
            <person name="Montmayeur A."/>
            <person name="Murphy C."/>
            <person name="Neiman D."/>
            <person name="Pearson M."/>
            <person name="Priest M."/>
            <person name="Roberts A."/>
            <person name="Saif S."/>
            <person name="Shea T."/>
            <person name="Sisk P."/>
            <person name="Stolte C."/>
            <person name="Sykes S."/>
            <person name="Wortman J."/>
            <person name="Nusbaum C."/>
            <person name="Birren B."/>
        </authorList>
    </citation>
    <scope>NUCLEOTIDE SEQUENCE [LARGE SCALE GENOMIC DNA]</scope>
    <source>
        <strain evidence="10 11">YIT 12061</strain>
    </source>
</reference>
<feature type="domain" description="MacB-like periplasmic core" evidence="9">
    <location>
        <begin position="25"/>
        <end position="243"/>
    </location>
</feature>
<dbReference type="EMBL" id="ADMC01000030">
    <property type="protein sequence ID" value="EHP45497.1"/>
    <property type="molecule type" value="Genomic_DNA"/>
</dbReference>
<evidence type="ECO:0000256" key="1">
    <source>
        <dbReference type="ARBA" id="ARBA00004651"/>
    </source>
</evidence>
<keyword evidence="4 7" id="KW-0812">Transmembrane</keyword>
<evidence type="ECO:0000256" key="7">
    <source>
        <dbReference type="SAM" id="Phobius"/>
    </source>
</evidence>
<dbReference type="GO" id="GO:0044874">
    <property type="term" value="P:lipoprotein localization to outer membrane"/>
    <property type="evidence" value="ECO:0007669"/>
    <property type="project" value="TreeGrafter"/>
</dbReference>
<feature type="transmembrane region" description="Helical" evidence="7">
    <location>
        <begin position="325"/>
        <end position="348"/>
    </location>
</feature>
<keyword evidence="3" id="KW-1003">Cell membrane</keyword>
<evidence type="ECO:0000256" key="2">
    <source>
        <dbReference type="ARBA" id="ARBA00005236"/>
    </source>
</evidence>